<evidence type="ECO:0000313" key="1">
    <source>
        <dbReference type="EMBL" id="EHM37752.1"/>
    </source>
</evidence>
<name>G9YK78_9FIRM</name>
<dbReference type="STRING" id="861450.HMPREF0080_02088"/>
<gene>
    <name evidence="1" type="ORF">HMPREF0080_02088</name>
</gene>
<sequence length="49" mass="5804">MRGLVRTGYNKSRKKHCRRMRIRIVLFADGLIKADKTLWDSRRGNRAVC</sequence>
<dbReference type="Proteomes" id="UP000005481">
    <property type="component" value="Unassembled WGS sequence"/>
</dbReference>
<proteinExistence type="predicted"/>
<protein>
    <submittedName>
        <fullName evidence="1">Uncharacterized protein</fullName>
    </submittedName>
</protein>
<accession>G9YK78</accession>
<evidence type="ECO:0000313" key="2">
    <source>
        <dbReference type="Proteomes" id="UP000005481"/>
    </source>
</evidence>
<dbReference type="AlphaFoldDB" id="G9YK78"/>
<keyword evidence="2" id="KW-1185">Reference proteome</keyword>
<comment type="caution">
    <text evidence="1">The sequence shown here is derived from an EMBL/GenBank/DDBJ whole genome shotgun (WGS) entry which is preliminary data.</text>
</comment>
<dbReference type="EMBL" id="AGCJ01000092">
    <property type="protein sequence ID" value="EHM37752.1"/>
    <property type="molecule type" value="Genomic_DNA"/>
</dbReference>
<reference evidence="1 2" key="1">
    <citation type="submission" date="2011-08" db="EMBL/GenBank/DDBJ databases">
        <authorList>
            <person name="Weinstock G."/>
            <person name="Sodergren E."/>
            <person name="Clifton S."/>
            <person name="Fulton L."/>
            <person name="Fulton B."/>
            <person name="Courtney L."/>
            <person name="Fronick C."/>
            <person name="Harrison M."/>
            <person name="Strong C."/>
            <person name="Farmer C."/>
            <person name="Delahaunty K."/>
            <person name="Markovic C."/>
            <person name="Hall O."/>
            <person name="Minx P."/>
            <person name="Tomlinson C."/>
            <person name="Mitreva M."/>
            <person name="Hou S."/>
            <person name="Chen J."/>
            <person name="Wollam A."/>
            <person name="Pepin K.H."/>
            <person name="Johnson M."/>
            <person name="Bhonagiri V."/>
            <person name="Zhang X."/>
            <person name="Suruliraj S."/>
            <person name="Warren W."/>
            <person name="Chinwalla A."/>
            <person name="Mardis E.R."/>
            <person name="Wilson R.K."/>
        </authorList>
    </citation>
    <scope>NUCLEOTIDE SEQUENCE [LARGE SCALE GENOMIC DNA]</scope>
    <source>
        <strain evidence="1 2">F0357</strain>
    </source>
</reference>
<dbReference type="HOGENOM" id="CLU_3131652_0_0_9"/>
<organism evidence="1 2">
    <name type="scientific">Anaeroglobus geminatus F0357</name>
    <dbReference type="NCBI Taxonomy" id="861450"/>
    <lineage>
        <taxon>Bacteria</taxon>
        <taxon>Bacillati</taxon>
        <taxon>Bacillota</taxon>
        <taxon>Negativicutes</taxon>
        <taxon>Veillonellales</taxon>
        <taxon>Veillonellaceae</taxon>
        <taxon>Anaeroglobus</taxon>
    </lineage>
</organism>